<dbReference type="SUPFAM" id="SSF52540">
    <property type="entry name" value="P-loop containing nucleoside triphosphate hydrolases"/>
    <property type="match status" value="1"/>
</dbReference>
<feature type="region of interest" description="Disordered" evidence="5">
    <location>
        <begin position="1"/>
        <end position="25"/>
    </location>
</feature>
<name>A0AAV2D217_9ROSI</name>
<dbReference type="InterPro" id="IPR058192">
    <property type="entry name" value="WHD_ROQ1-like"/>
</dbReference>
<dbReference type="Proteomes" id="UP001497516">
    <property type="component" value="Chromosome 10"/>
</dbReference>
<dbReference type="EMBL" id="OZ034814">
    <property type="protein sequence ID" value="CAL1363342.1"/>
    <property type="molecule type" value="Genomic_DNA"/>
</dbReference>
<dbReference type="InterPro" id="IPR044974">
    <property type="entry name" value="Disease_R_plants"/>
</dbReference>
<dbReference type="Pfam" id="PF01582">
    <property type="entry name" value="TIR"/>
    <property type="match status" value="1"/>
</dbReference>
<keyword evidence="3" id="KW-0611">Plant defense</keyword>
<keyword evidence="1" id="KW-0433">Leucine-rich repeat</keyword>
<dbReference type="PANTHER" id="PTHR11017">
    <property type="entry name" value="LEUCINE-RICH REPEAT-CONTAINING PROTEIN"/>
    <property type="match status" value="1"/>
</dbReference>
<dbReference type="SUPFAM" id="SSF46785">
    <property type="entry name" value="Winged helix' DNA-binding domain"/>
    <property type="match status" value="1"/>
</dbReference>
<dbReference type="Gene3D" id="3.80.10.10">
    <property type="entry name" value="Ribonuclease Inhibitor"/>
    <property type="match status" value="1"/>
</dbReference>
<evidence type="ECO:0000256" key="1">
    <source>
        <dbReference type="ARBA" id="ARBA00022614"/>
    </source>
</evidence>
<gene>
    <name evidence="7" type="ORF">LTRI10_LOCUS9877</name>
</gene>
<organism evidence="7 8">
    <name type="scientific">Linum trigynum</name>
    <dbReference type="NCBI Taxonomy" id="586398"/>
    <lineage>
        <taxon>Eukaryota</taxon>
        <taxon>Viridiplantae</taxon>
        <taxon>Streptophyta</taxon>
        <taxon>Embryophyta</taxon>
        <taxon>Tracheophyta</taxon>
        <taxon>Spermatophyta</taxon>
        <taxon>Magnoliopsida</taxon>
        <taxon>eudicotyledons</taxon>
        <taxon>Gunneridae</taxon>
        <taxon>Pentapetalae</taxon>
        <taxon>rosids</taxon>
        <taxon>fabids</taxon>
        <taxon>Malpighiales</taxon>
        <taxon>Linaceae</taxon>
        <taxon>Linum</taxon>
    </lineage>
</organism>
<evidence type="ECO:0000256" key="4">
    <source>
        <dbReference type="ARBA" id="ARBA00023027"/>
    </source>
</evidence>
<dbReference type="InterPro" id="IPR027417">
    <property type="entry name" value="P-loop_NTPase"/>
</dbReference>
<dbReference type="InterPro" id="IPR042197">
    <property type="entry name" value="Apaf_helical"/>
</dbReference>
<dbReference type="InterPro" id="IPR035897">
    <property type="entry name" value="Toll_tir_struct_dom_sf"/>
</dbReference>
<dbReference type="Pfam" id="PF00931">
    <property type="entry name" value="NB-ARC"/>
    <property type="match status" value="1"/>
</dbReference>
<dbReference type="AlphaFoldDB" id="A0AAV2D217"/>
<feature type="compositionally biased region" description="Polar residues" evidence="5">
    <location>
        <begin position="1"/>
        <end position="11"/>
    </location>
</feature>
<evidence type="ECO:0000256" key="2">
    <source>
        <dbReference type="ARBA" id="ARBA00022737"/>
    </source>
</evidence>
<dbReference type="GO" id="GO:0043531">
    <property type="term" value="F:ADP binding"/>
    <property type="evidence" value="ECO:0007669"/>
    <property type="project" value="InterPro"/>
</dbReference>
<dbReference type="InterPro" id="IPR032675">
    <property type="entry name" value="LRR_dom_sf"/>
</dbReference>
<keyword evidence="2" id="KW-0677">Repeat</keyword>
<dbReference type="PROSITE" id="PS50104">
    <property type="entry name" value="TIR"/>
    <property type="match status" value="1"/>
</dbReference>
<sequence length="824" mass="92925">MYDYDTSTRNQSPPPLLQASPRRLDEDEQRQSWKHDVFLSFRGRDTRNNFTAHLWCALNRRGIKAYKDDNELVRGDSIEPSLFEAIEGSRFSIVVFSENYASSPWCLDELVKVAECRRPLGHTVYPVFYDADPTDEDYQERAFRGLPGNGVSEEDLREKVKIWKGALNEVGGISGWDARNKDQAETITKIAEHIWDTLKLTPQTIIEEDLVGLDSREKEVSKLIDGAHLDSNDVRIIEICGTGGIGKTKLARVVYNKQQARFPGRSCFLPNVRESIENHGTKHLQKLLLSQILPEKNISDEEEEGKILIQNRLHDKAVLIVLDDVSHPQQLEALVGKNWNWLGQGSRLIITSKMELLVKSYGYSGSDDDVRDVAESAPIAKKYTTTCKVYNLEKLSDNESLRLFSQKAFNQREPREGYEELSNLVLGYCLGLPLAIEVLGCFVRGKSKAEWESVITLLKERAKPEAVQFDRGVFEVIKVSLGGLSKHERNMFLDIACFFKGKDVSDAKRILASCGFSVDIGLKILSQKSLLVISNGKLEMHDLLQEVGREMVRKKFPNNPGKHSRLWSRDDAFHVLDEATGEKKVKAIVLDLPNKDGEQLQCDKKAFSKMSKLRLLIVHNVVCNQGPKDLSTELKFLDWDGYPSKSLPTSFRPKNLVELSLTNSNIRQLGCGKKKDFSNLKIMNLSHSHNLTKTPDFTAMQKLERLILEDCTSLSEIHPSIGTLQKLIHLNLSGCNKITKLPIGIMESLQELLLDGTNIQQLPESICSFGKLSTLSLKDCKSLHGVPKNIANLSNHLKILDISGCPQLDKEQIENTLNCLKILH</sequence>
<dbReference type="Gene3D" id="3.40.50.10140">
    <property type="entry name" value="Toll/interleukin-1 receptor homology (TIR) domain"/>
    <property type="match status" value="1"/>
</dbReference>
<dbReference type="InterPro" id="IPR036390">
    <property type="entry name" value="WH_DNA-bd_sf"/>
</dbReference>
<proteinExistence type="predicted"/>
<dbReference type="PRINTS" id="PR00364">
    <property type="entry name" value="DISEASERSIST"/>
</dbReference>
<evidence type="ECO:0000313" key="8">
    <source>
        <dbReference type="Proteomes" id="UP001497516"/>
    </source>
</evidence>
<dbReference type="SMART" id="SM00255">
    <property type="entry name" value="TIR"/>
    <property type="match status" value="1"/>
</dbReference>
<dbReference type="GO" id="GO:0006952">
    <property type="term" value="P:defense response"/>
    <property type="evidence" value="ECO:0007669"/>
    <property type="project" value="UniProtKB-KW"/>
</dbReference>
<accession>A0AAV2D217</accession>
<keyword evidence="4" id="KW-0520">NAD</keyword>
<keyword evidence="8" id="KW-1185">Reference proteome</keyword>
<dbReference type="SUPFAM" id="SSF52200">
    <property type="entry name" value="Toll/Interleukin receptor TIR domain"/>
    <property type="match status" value="1"/>
</dbReference>
<dbReference type="InterPro" id="IPR002182">
    <property type="entry name" value="NB-ARC"/>
</dbReference>
<evidence type="ECO:0000256" key="5">
    <source>
        <dbReference type="SAM" id="MobiDB-lite"/>
    </source>
</evidence>
<dbReference type="Pfam" id="PF23282">
    <property type="entry name" value="WHD_ROQ1"/>
    <property type="match status" value="1"/>
</dbReference>
<evidence type="ECO:0000313" key="7">
    <source>
        <dbReference type="EMBL" id="CAL1363342.1"/>
    </source>
</evidence>
<protein>
    <recommendedName>
        <fullName evidence="6">TIR domain-containing protein</fullName>
    </recommendedName>
</protein>
<dbReference type="SUPFAM" id="SSF52058">
    <property type="entry name" value="L domain-like"/>
    <property type="match status" value="1"/>
</dbReference>
<dbReference type="Gene3D" id="1.10.8.430">
    <property type="entry name" value="Helical domain of apoptotic protease-activating factors"/>
    <property type="match status" value="1"/>
</dbReference>
<feature type="domain" description="TIR" evidence="6">
    <location>
        <begin position="33"/>
        <end position="198"/>
    </location>
</feature>
<reference evidence="7 8" key="1">
    <citation type="submission" date="2024-04" db="EMBL/GenBank/DDBJ databases">
        <authorList>
            <person name="Fracassetti M."/>
        </authorList>
    </citation>
    <scope>NUCLEOTIDE SEQUENCE [LARGE SCALE GENOMIC DNA]</scope>
</reference>
<dbReference type="FunFam" id="3.40.50.10140:FF:000007">
    <property type="entry name" value="Disease resistance protein (TIR-NBS-LRR class)"/>
    <property type="match status" value="1"/>
</dbReference>
<dbReference type="InterPro" id="IPR000157">
    <property type="entry name" value="TIR_dom"/>
</dbReference>
<evidence type="ECO:0000256" key="3">
    <source>
        <dbReference type="ARBA" id="ARBA00022821"/>
    </source>
</evidence>
<dbReference type="Gene3D" id="3.40.50.300">
    <property type="entry name" value="P-loop containing nucleotide triphosphate hydrolases"/>
    <property type="match status" value="1"/>
</dbReference>
<dbReference type="PANTHER" id="PTHR11017:SF559">
    <property type="entry name" value="DISEASE RESISTANCE PROTEIN CHL1"/>
    <property type="match status" value="1"/>
</dbReference>
<evidence type="ECO:0000259" key="6">
    <source>
        <dbReference type="PROSITE" id="PS50104"/>
    </source>
</evidence>
<dbReference type="GO" id="GO:0007165">
    <property type="term" value="P:signal transduction"/>
    <property type="evidence" value="ECO:0007669"/>
    <property type="project" value="InterPro"/>
</dbReference>